<dbReference type="Pfam" id="PF25583">
    <property type="entry name" value="WCX"/>
    <property type="match status" value="1"/>
</dbReference>
<dbReference type="Pfam" id="PF19187">
    <property type="entry name" value="HTH_PafC"/>
    <property type="match status" value="1"/>
</dbReference>
<sequence length="320" mass="34160">MNKVSERMVRLLNMVPYLRAHPGVSPDKAAADLGLSKKQLMADLNSLFLDCGLPGHAGGDLIDLAISEDALSVYFTAGMDRPLRLTSSEAAAVLVTLQALAELPGLVDPAAARSAMVKIEAVNTEVGSAAPTPPEPETAETPAVAAIRTAVQQHRALAIDYYSASRDATSHRVVDPIRVVVIASMSYLEAWCRTAESVRLFRFDRVDSAAVLDEPAAPPDPALRAATDMSLFDADPALPSATLLVEPSAFWMFDYHPMKVLAERSDGSREASITYASDEWMTRLVLGFGSAVRVLAPESLAAQVRDAATAAVAAYDKVRP</sequence>
<dbReference type="InterPro" id="IPR043839">
    <property type="entry name" value="PafC_HTH"/>
</dbReference>
<proteinExistence type="predicted"/>
<name>A0ABU5XRY4_9MYCO</name>
<gene>
    <name evidence="4" type="ORF">KV113_03950</name>
</gene>
<dbReference type="RefSeq" id="WP_224976749.1">
    <property type="nucleotide sequence ID" value="NZ_JAYJJU010000002.1"/>
</dbReference>
<feature type="domain" description="WYL" evidence="1">
    <location>
        <begin position="143"/>
        <end position="210"/>
    </location>
</feature>
<dbReference type="Proteomes" id="UP001298593">
    <property type="component" value="Unassembled WGS sequence"/>
</dbReference>
<dbReference type="EMBL" id="JAYJJU010000002">
    <property type="protein sequence ID" value="MEB3030703.1"/>
    <property type="molecule type" value="Genomic_DNA"/>
</dbReference>
<dbReference type="InterPro" id="IPR051534">
    <property type="entry name" value="CBASS_pafABC_assoc_protein"/>
</dbReference>
<protein>
    <submittedName>
        <fullName evidence="4">YafY family protein</fullName>
    </submittedName>
</protein>
<dbReference type="PANTHER" id="PTHR34580:SF1">
    <property type="entry name" value="PROTEIN PAFC"/>
    <property type="match status" value="1"/>
</dbReference>
<dbReference type="InterPro" id="IPR057727">
    <property type="entry name" value="WCX_dom"/>
</dbReference>
<feature type="domain" description="PafC HTH" evidence="2">
    <location>
        <begin position="6"/>
        <end position="120"/>
    </location>
</feature>
<reference evidence="4 5" key="1">
    <citation type="submission" date="2023-12" db="EMBL/GenBank/DDBJ databases">
        <title>Description of new species of Mycobacterium terrae complex isolated from sewage at the Sao Paulo Zoological Park Foundation in Brazil.</title>
        <authorList>
            <person name="Romagnoli C.L."/>
            <person name="Conceicao E.C."/>
            <person name="Machado E."/>
            <person name="Barreto L.B.P.F."/>
            <person name="Sharma A."/>
            <person name="Silva N.M."/>
            <person name="Marques L.E."/>
            <person name="Juliana M.A."/>
            <person name="Lourenco M.C.S."/>
            <person name="Digiampietri L.A."/>
            <person name="Suffys P.N."/>
            <person name="Viana-Niero C."/>
        </authorList>
    </citation>
    <scope>NUCLEOTIDE SEQUENCE [LARGE SCALE GENOMIC DNA]</scope>
    <source>
        <strain evidence="4 5">MYC340</strain>
    </source>
</reference>
<dbReference type="InterPro" id="IPR028349">
    <property type="entry name" value="PafC-like"/>
</dbReference>
<evidence type="ECO:0000313" key="5">
    <source>
        <dbReference type="Proteomes" id="UP001298593"/>
    </source>
</evidence>
<organism evidence="4 5">
    <name type="scientific">[Mycobacterium] nativiensis</name>
    <dbReference type="NCBI Taxonomy" id="2855503"/>
    <lineage>
        <taxon>Bacteria</taxon>
        <taxon>Bacillati</taxon>
        <taxon>Actinomycetota</taxon>
        <taxon>Actinomycetes</taxon>
        <taxon>Mycobacteriales</taxon>
        <taxon>Mycobacteriaceae</taxon>
        <taxon>Mycolicibacter</taxon>
    </lineage>
</organism>
<evidence type="ECO:0000313" key="4">
    <source>
        <dbReference type="EMBL" id="MEB3030703.1"/>
    </source>
</evidence>
<accession>A0ABU5XRY4</accession>
<dbReference type="PANTHER" id="PTHR34580">
    <property type="match status" value="1"/>
</dbReference>
<dbReference type="PROSITE" id="PS52050">
    <property type="entry name" value="WYL"/>
    <property type="match status" value="1"/>
</dbReference>
<evidence type="ECO:0000259" key="3">
    <source>
        <dbReference type="Pfam" id="PF25583"/>
    </source>
</evidence>
<evidence type="ECO:0000259" key="1">
    <source>
        <dbReference type="Pfam" id="PF13280"/>
    </source>
</evidence>
<evidence type="ECO:0000259" key="2">
    <source>
        <dbReference type="Pfam" id="PF19187"/>
    </source>
</evidence>
<dbReference type="InterPro" id="IPR026881">
    <property type="entry name" value="WYL_dom"/>
</dbReference>
<feature type="domain" description="WCX" evidence="3">
    <location>
        <begin position="240"/>
        <end position="311"/>
    </location>
</feature>
<keyword evidence="5" id="KW-1185">Reference proteome</keyword>
<dbReference type="PIRSF" id="PIRSF016838">
    <property type="entry name" value="PafC"/>
    <property type="match status" value="1"/>
</dbReference>
<dbReference type="Pfam" id="PF13280">
    <property type="entry name" value="WYL"/>
    <property type="match status" value="1"/>
</dbReference>
<comment type="caution">
    <text evidence="4">The sequence shown here is derived from an EMBL/GenBank/DDBJ whole genome shotgun (WGS) entry which is preliminary data.</text>
</comment>